<dbReference type="RefSeq" id="WP_138192010.1">
    <property type="nucleotide sequence ID" value="NZ_VCIW01000001.1"/>
</dbReference>
<keyword evidence="2" id="KW-1185">Reference proteome</keyword>
<comment type="caution">
    <text evidence="1">The sequence shown here is derived from an EMBL/GenBank/DDBJ whole genome shotgun (WGS) entry which is preliminary data.</text>
</comment>
<name>A0A5R9GI38_9BACL</name>
<sequence>MSSRSSSLTERCVSSLARWAASAVRDATRLPGREELTCYGTGFGSWGVQTNQKAFGAFAALAAAPELPEIEGGLDRERLHALALGTLRFSLASHLEGDFHCTDGTKWGHTWISALGVERMMHGVEAIADRLTDDDRAMLRRVLVSEADWVLSSYPVVGHPDNASGKNKPESNLWNGALLHRVASLYPDLSQAEAYREQGSRLLINSISVAADASNEAVVDGKRVMDRFVGDNFFPSYALHHHGYLNVGYMVICLSNVAMLHFDFKRRGLRPPEALYHRARELWELVKRLLFPDGRLLRIGGDTRVPYTYCQDYMIPTWLLAEDLWGERCKGWMSGWLSLVEREQAANGDGSYLSVRCRTLARRSPYYYTRLESDRAVTLSMGAYWGREASASVGDAAGEERFAWSDAFHGAAFHRSPKRIASWVWKAAEKPQGLCLPPGDSSLAEWRWNLAGRIHGLGNHPVHEVAAHREREFPGGFLTCGVHHIFTEKLLGEGMPRERLAAQRTAVAALPDDTTMIVLQHAVSPVRSYAEAVMSLHLQIPNDLFNGGRRTLHAESGTRVVEGAGHSREETLSLDSAWANVEDAIGVVAVYGGGLTLYRPGRRNIAPKRYADRGHDDGLGTLYADALCIDAELGLTRREAGEPYFDVGAVVRSSETHDVTRAFAAGGGAVAVRCGAAALRAVAVRGADGAGYLFVWNVADEAVETELRLPYGSGLLSELGTEEHREANASRMRVEAGDARLFRILDTDGGDDE</sequence>
<proteinExistence type="predicted"/>
<accession>A0A5R9GI38</accession>
<dbReference type="EMBL" id="VCIW01000001">
    <property type="protein sequence ID" value="TLS54166.1"/>
    <property type="molecule type" value="Genomic_DNA"/>
</dbReference>
<evidence type="ECO:0000313" key="1">
    <source>
        <dbReference type="EMBL" id="TLS54166.1"/>
    </source>
</evidence>
<evidence type="ECO:0000313" key="2">
    <source>
        <dbReference type="Proteomes" id="UP000309676"/>
    </source>
</evidence>
<organism evidence="1 2">
    <name type="scientific">Paenibacillus antri</name>
    <dbReference type="NCBI Taxonomy" id="2582848"/>
    <lineage>
        <taxon>Bacteria</taxon>
        <taxon>Bacillati</taxon>
        <taxon>Bacillota</taxon>
        <taxon>Bacilli</taxon>
        <taxon>Bacillales</taxon>
        <taxon>Paenibacillaceae</taxon>
        <taxon>Paenibacillus</taxon>
    </lineage>
</organism>
<protein>
    <submittedName>
        <fullName evidence="1">Uncharacterized protein</fullName>
    </submittedName>
</protein>
<gene>
    <name evidence="1" type="ORF">FE782_02130</name>
</gene>
<dbReference type="AlphaFoldDB" id="A0A5R9GI38"/>
<reference evidence="1 2" key="1">
    <citation type="submission" date="2019-05" db="EMBL/GenBank/DDBJ databases">
        <authorList>
            <person name="Narsing Rao M.P."/>
            <person name="Li W.J."/>
        </authorList>
    </citation>
    <scope>NUCLEOTIDE SEQUENCE [LARGE SCALE GENOMIC DNA]</scope>
    <source>
        <strain evidence="1 2">SYSU_K30003</strain>
    </source>
</reference>
<dbReference type="OrthoDB" id="2490725at2"/>
<dbReference type="Proteomes" id="UP000309676">
    <property type="component" value="Unassembled WGS sequence"/>
</dbReference>